<dbReference type="AlphaFoldDB" id="A0A9W7D272"/>
<feature type="region of interest" description="Disordered" evidence="1">
    <location>
        <begin position="54"/>
        <end position="84"/>
    </location>
</feature>
<keyword evidence="3" id="KW-1185">Reference proteome</keyword>
<comment type="caution">
    <text evidence="2">The sequence shown here is derived from an EMBL/GenBank/DDBJ whole genome shotgun (WGS) entry which is preliminary data.</text>
</comment>
<reference evidence="2" key="1">
    <citation type="submission" date="2023-04" db="EMBL/GenBank/DDBJ databases">
        <title>Phytophthora fragariaefolia NBRC 109709.</title>
        <authorList>
            <person name="Ichikawa N."/>
            <person name="Sato H."/>
            <person name="Tonouchi N."/>
        </authorList>
    </citation>
    <scope>NUCLEOTIDE SEQUENCE</scope>
    <source>
        <strain evidence="2">NBRC 109709</strain>
    </source>
</reference>
<evidence type="ECO:0000313" key="3">
    <source>
        <dbReference type="Proteomes" id="UP001165121"/>
    </source>
</evidence>
<name>A0A9W7D272_9STRA</name>
<sequence>MWQKLRMFHFSSGRVQAPTRSSTLNAALERAVEGAVADTRRQLAAEREKKGCIDAGETVTRSGKGETIFAPTSRSSSEVAREEMPMPAITSYEADATPPSEGNAVVPD</sequence>
<proteinExistence type="predicted"/>
<accession>A0A9W7D272</accession>
<dbReference type="EMBL" id="BSXT01003649">
    <property type="protein sequence ID" value="GMF55055.1"/>
    <property type="molecule type" value="Genomic_DNA"/>
</dbReference>
<organism evidence="2 3">
    <name type="scientific">Phytophthora fragariaefolia</name>
    <dbReference type="NCBI Taxonomy" id="1490495"/>
    <lineage>
        <taxon>Eukaryota</taxon>
        <taxon>Sar</taxon>
        <taxon>Stramenopiles</taxon>
        <taxon>Oomycota</taxon>
        <taxon>Peronosporomycetes</taxon>
        <taxon>Peronosporales</taxon>
        <taxon>Peronosporaceae</taxon>
        <taxon>Phytophthora</taxon>
    </lineage>
</organism>
<evidence type="ECO:0000313" key="2">
    <source>
        <dbReference type="EMBL" id="GMF55055.1"/>
    </source>
</evidence>
<protein>
    <submittedName>
        <fullName evidence="2">Unnamed protein product</fullName>
    </submittedName>
</protein>
<evidence type="ECO:0000256" key="1">
    <source>
        <dbReference type="SAM" id="MobiDB-lite"/>
    </source>
</evidence>
<dbReference type="Proteomes" id="UP001165121">
    <property type="component" value="Unassembled WGS sequence"/>
</dbReference>
<gene>
    <name evidence="2" type="ORF">Pfra01_002308600</name>
</gene>